<evidence type="ECO:0000313" key="6">
    <source>
        <dbReference type="Proteomes" id="UP000184334"/>
    </source>
</evidence>
<dbReference type="SUPFAM" id="SSF48452">
    <property type="entry name" value="TPR-like"/>
    <property type="match status" value="1"/>
</dbReference>
<feature type="compositionally biased region" description="Basic and acidic residues" evidence="3">
    <location>
        <begin position="274"/>
        <end position="289"/>
    </location>
</feature>
<keyword evidence="6" id="KW-1185">Reference proteome</keyword>
<feature type="coiled-coil region" evidence="2">
    <location>
        <begin position="199"/>
        <end position="226"/>
    </location>
</feature>
<sequence length="409" mass="48085">MDSTILKKMFFIYFLLFIILGFTQTLLDRAEIYYFNGKSAFQTGEYKSAERFFEEALKLTAQIETKYPDIRYMLGWTKFYLKKYDEAQKYLKYYDDPKTLLALKSMSEGNIQEELHFKSLKLKSSFPATEATTNNNMKIGLFYYFLVAFVILFIVATMGFLTYFFVLKRYSFSNKTERIKNIEESEYIEEEEEESIPVEEILEVKIDELEELWEEYEKMKKKMDIDEVESTEVPGIIEQQTSQTLETNLEELNVDELLNEEVLEEQPTPINNEQIEKTEENKEKEEENKNINLDIDDVLEVEENNKETSEKPEENVEAENIEAFIEKDKMENLDNIETIKPPIDVITKYNKIMSEPEGSIIVSNIKGLDSLEKLDEEVIKKGGQFTKGDLHNIFKEIFAEKNRGSLMIE</sequence>
<dbReference type="AlphaFoldDB" id="A0A1M4WIL2"/>
<evidence type="ECO:0000256" key="2">
    <source>
        <dbReference type="SAM" id="Coils"/>
    </source>
</evidence>
<keyword evidence="4" id="KW-0812">Transmembrane</keyword>
<name>A0A1M4WIL2_MARH1</name>
<reference evidence="5" key="1">
    <citation type="submission" date="2016-11" db="EMBL/GenBank/DDBJ databases">
        <authorList>
            <person name="Varghese N."/>
            <person name="Submissions S."/>
        </authorList>
    </citation>
    <scope>NUCLEOTIDE SEQUENCE [LARGE SCALE GENOMIC DNA]</scope>
    <source>
        <strain evidence="5">DSM 16785</strain>
    </source>
</reference>
<organism evidence="5 6">
    <name type="scientific">Marinitoga hydrogenitolerans (strain DSM 16785 / JCM 12826 / AT1271)</name>
    <dbReference type="NCBI Taxonomy" id="1122195"/>
    <lineage>
        <taxon>Bacteria</taxon>
        <taxon>Thermotogati</taxon>
        <taxon>Thermotogota</taxon>
        <taxon>Thermotogae</taxon>
        <taxon>Petrotogales</taxon>
        <taxon>Petrotogaceae</taxon>
        <taxon>Marinitoga</taxon>
    </lineage>
</organism>
<evidence type="ECO:0000256" key="1">
    <source>
        <dbReference type="PROSITE-ProRule" id="PRU00339"/>
    </source>
</evidence>
<protein>
    <submittedName>
        <fullName evidence="5">TPR repeat-containing protein</fullName>
    </submittedName>
</protein>
<dbReference type="PROSITE" id="PS50005">
    <property type="entry name" value="TPR"/>
    <property type="match status" value="1"/>
</dbReference>
<accession>A0A1M4WIL2</accession>
<dbReference type="OrthoDB" id="49691at2"/>
<evidence type="ECO:0000256" key="3">
    <source>
        <dbReference type="SAM" id="MobiDB-lite"/>
    </source>
</evidence>
<feature type="repeat" description="TPR" evidence="1">
    <location>
        <begin position="30"/>
        <end position="63"/>
    </location>
</feature>
<comment type="caution">
    <text evidence="5">The sequence shown here is derived from an EMBL/GenBank/DDBJ whole genome shotgun (WGS) entry which is preliminary data.</text>
</comment>
<dbReference type="RefSeq" id="WP_072864446.1">
    <property type="nucleotide sequence ID" value="NZ_FQUI01000016.1"/>
</dbReference>
<keyword evidence="4" id="KW-1133">Transmembrane helix</keyword>
<dbReference type="Pfam" id="PF13181">
    <property type="entry name" value="TPR_8"/>
    <property type="match status" value="2"/>
</dbReference>
<dbReference type="InterPro" id="IPR019734">
    <property type="entry name" value="TPR_rpt"/>
</dbReference>
<evidence type="ECO:0000313" key="5">
    <source>
        <dbReference type="EMBL" id="SHE81068.1"/>
    </source>
</evidence>
<feature type="region of interest" description="Disordered" evidence="3">
    <location>
        <begin position="264"/>
        <end position="289"/>
    </location>
</feature>
<evidence type="ECO:0000256" key="4">
    <source>
        <dbReference type="SAM" id="Phobius"/>
    </source>
</evidence>
<proteinExistence type="predicted"/>
<keyword evidence="2" id="KW-0175">Coiled coil</keyword>
<dbReference type="Gene3D" id="1.25.40.10">
    <property type="entry name" value="Tetratricopeptide repeat domain"/>
    <property type="match status" value="1"/>
</dbReference>
<dbReference type="STRING" id="1122195.SAMN02745164_01188"/>
<feature type="transmembrane region" description="Helical" evidence="4">
    <location>
        <begin position="141"/>
        <end position="166"/>
    </location>
</feature>
<dbReference type="EMBL" id="FQUI01000016">
    <property type="protein sequence ID" value="SHE81068.1"/>
    <property type="molecule type" value="Genomic_DNA"/>
</dbReference>
<dbReference type="InterPro" id="IPR011990">
    <property type="entry name" value="TPR-like_helical_dom_sf"/>
</dbReference>
<keyword evidence="1" id="KW-0802">TPR repeat</keyword>
<gene>
    <name evidence="5" type="ORF">SAMN02745164_01188</name>
</gene>
<dbReference type="Proteomes" id="UP000184334">
    <property type="component" value="Unassembled WGS sequence"/>
</dbReference>
<keyword evidence="4" id="KW-0472">Membrane</keyword>